<dbReference type="Gene3D" id="3.40.640.10">
    <property type="entry name" value="Type I PLP-dependent aspartate aminotransferase-like (Major domain)"/>
    <property type="match status" value="1"/>
</dbReference>
<dbReference type="InterPro" id="IPR000524">
    <property type="entry name" value="Tscrpt_reg_HTH_GntR"/>
</dbReference>
<dbReference type="Pfam" id="PF00392">
    <property type="entry name" value="GntR"/>
    <property type="match status" value="1"/>
</dbReference>
<reference evidence="8" key="1">
    <citation type="journal article" date="2019" name="Int. J. Syst. Evol. Microbiol.">
        <title>The Global Catalogue of Microorganisms (GCM) 10K type strain sequencing project: providing services to taxonomists for standard genome sequencing and annotation.</title>
        <authorList>
            <consortium name="The Broad Institute Genomics Platform"/>
            <consortium name="The Broad Institute Genome Sequencing Center for Infectious Disease"/>
            <person name="Wu L."/>
            <person name="Ma J."/>
        </authorList>
    </citation>
    <scope>NUCLEOTIDE SEQUENCE [LARGE SCALE GENOMIC DNA]</scope>
    <source>
        <strain evidence="8">CCUG 66188</strain>
    </source>
</reference>
<dbReference type="CDD" id="cd00609">
    <property type="entry name" value="AAT_like"/>
    <property type="match status" value="1"/>
</dbReference>
<evidence type="ECO:0000256" key="3">
    <source>
        <dbReference type="ARBA" id="ARBA00023015"/>
    </source>
</evidence>
<keyword evidence="2" id="KW-0663">Pyridoxal phosphate</keyword>
<keyword evidence="5" id="KW-0804">Transcription</keyword>
<dbReference type="EMBL" id="JBHSWG010000004">
    <property type="protein sequence ID" value="MFC6762401.1"/>
    <property type="molecule type" value="Genomic_DNA"/>
</dbReference>
<dbReference type="PANTHER" id="PTHR46577">
    <property type="entry name" value="HTH-TYPE TRANSCRIPTIONAL REGULATORY PROTEIN GABR"/>
    <property type="match status" value="1"/>
</dbReference>
<comment type="similarity">
    <text evidence="1">In the C-terminal section; belongs to the class-I pyridoxal-phosphate-dependent aminotransferase family.</text>
</comment>
<dbReference type="SUPFAM" id="SSF46785">
    <property type="entry name" value="Winged helix' DNA-binding domain"/>
    <property type="match status" value="1"/>
</dbReference>
<keyword evidence="4" id="KW-0238">DNA-binding</keyword>
<organism evidence="7 8">
    <name type="scientific">Sulfitobacter porphyrae</name>
    <dbReference type="NCBI Taxonomy" id="1246864"/>
    <lineage>
        <taxon>Bacteria</taxon>
        <taxon>Pseudomonadati</taxon>
        <taxon>Pseudomonadota</taxon>
        <taxon>Alphaproteobacteria</taxon>
        <taxon>Rhodobacterales</taxon>
        <taxon>Roseobacteraceae</taxon>
        <taxon>Sulfitobacter</taxon>
    </lineage>
</organism>
<feature type="domain" description="HTH gntR-type" evidence="6">
    <location>
        <begin position="13"/>
        <end position="81"/>
    </location>
</feature>
<sequence>MTNWLPSRESLKSPLHVSLAQTIADAIHDGRLSHGRKLPTHRQLADDLKLSVNTVSKAYDILRRQNLIDGQIGRGSYVMDSATSEEQPFKLESEPENLFDMSISRPLFNRMHVDAMRSTLQTMHTNLDPALYLSTRPNIGHEKHRKTGVKWLAACGLETRAETVLMTNGVTHGLSAALSAVLHPGDVILSDTVTHHLLVSSAAYFGYRHIGLETDEHGILPDQLAKACAEFSPKALYLLPSLANPNVHMMPDERRRQIADIARQHGLYIIENDVFGPVATDRQTPVSQFAPELSIYLTSFTKCAVSGLRAGYVVGPDHLLPALTARLMVFGWMATPLICELASRWVEDGTAQAMADWQRVEIGKRYSIASQELSRFNWKGHPSGLHLWLQLPPDWDSSSFSSHARQLNVAVSPESPFLAPRSTPRNAVRVSLGSIRDTERFRQALRLLASLLSRPREPLPQFAY</sequence>
<name>A0ABW2BB15_9RHOB</name>
<evidence type="ECO:0000313" key="7">
    <source>
        <dbReference type="EMBL" id="MFC6762401.1"/>
    </source>
</evidence>
<proteinExistence type="inferred from homology"/>
<evidence type="ECO:0000256" key="5">
    <source>
        <dbReference type="ARBA" id="ARBA00023163"/>
    </source>
</evidence>
<evidence type="ECO:0000256" key="2">
    <source>
        <dbReference type="ARBA" id="ARBA00022898"/>
    </source>
</evidence>
<dbReference type="InterPro" id="IPR015422">
    <property type="entry name" value="PyrdxlP-dep_Trfase_small"/>
</dbReference>
<dbReference type="Gene3D" id="1.10.10.10">
    <property type="entry name" value="Winged helix-like DNA-binding domain superfamily/Winged helix DNA-binding domain"/>
    <property type="match status" value="1"/>
</dbReference>
<keyword evidence="8" id="KW-1185">Reference proteome</keyword>
<accession>A0ABW2BB15</accession>
<dbReference type="SUPFAM" id="SSF53383">
    <property type="entry name" value="PLP-dependent transferases"/>
    <property type="match status" value="1"/>
</dbReference>
<dbReference type="PANTHER" id="PTHR46577:SF1">
    <property type="entry name" value="HTH-TYPE TRANSCRIPTIONAL REGULATORY PROTEIN GABR"/>
    <property type="match status" value="1"/>
</dbReference>
<dbReference type="Pfam" id="PF00155">
    <property type="entry name" value="Aminotran_1_2"/>
    <property type="match status" value="1"/>
</dbReference>
<dbReference type="InterPro" id="IPR051446">
    <property type="entry name" value="HTH_trans_reg/aminotransferase"/>
</dbReference>
<dbReference type="Proteomes" id="UP001596353">
    <property type="component" value="Unassembled WGS sequence"/>
</dbReference>
<dbReference type="GO" id="GO:0008483">
    <property type="term" value="F:transaminase activity"/>
    <property type="evidence" value="ECO:0007669"/>
    <property type="project" value="UniProtKB-KW"/>
</dbReference>
<dbReference type="CDD" id="cd07377">
    <property type="entry name" value="WHTH_GntR"/>
    <property type="match status" value="1"/>
</dbReference>
<dbReference type="PROSITE" id="PS50949">
    <property type="entry name" value="HTH_GNTR"/>
    <property type="match status" value="1"/>
</dbReference>
<dbReference type="SMART" id="SM00345">
    <property type="entry name" value="HTH_GNTR"/>
    <property type="match status" value="1"/>
</dbReference>
<dbReference type="InterPro" id="IPR015424">
    <property type="entry name" value="PyrdxlP-dep_Trfase"/>
</dbReference>
<comment type="caution">
    <text evidence="7">The sequence shown here is derived from an EMBL/GenBank/DDBJ whole genome shotgun (WGS) entry which is preliminary data.</text>
</comment>
<evidence type="ECO:0000313" key="8">
    <source>
        <dbReference type="Proteomes" id="UP001596353"/>
    </source>
</evidence>
<gene>
    <name evidence="7" type="ORF">ACFQFQ_27315</name>
</gene>
<dbReference type="InterPro" id="IPR015421">
    <property type="entry name" value="PyrdxlP-dep_Trfase_major"/>
</dbReference>
<evidence type="ECO:0000256" key="4">
    <source>
        <dbReference type="ARBA" id="ARBA00023125"/>
    </source>
</evidence>
<keyword evidence="7" id="KW-0808">Transferase</keyword>
<evidence type="ECO:0000256" key="1">
    <source>
        <dbReference type="ARBA" id="ARBA00005384"/>
    </source>
</evidence>
<dbReference type="Gene3D" id="3.90.1150.10">
    <property type="entry name" value="Aspartate Aminotransferase, domain 1"/>
    <property type="match status" value="1"/>
</dbReference>
<dbReference type="InterPro" id="IPR036390">
    <property type="entry name" value="WH_DNA-bd_sf"/>
</dbReference>
<keyword evidence="3" id="KW-0805">Transcription regulation</keyword>
<protein>
    <submittedName>
        <fullName evidence="7">PLP-dependent aminotransferase family protein</fullName>
    </submittedName>
</protein>
<dbReference type="InterPro" id="IPR036388">
    <property type="entry name" value="WH-like_DNA-bd_sf"/>
</dbReference>
<evidence type="ECO:0000259" key="6">
    <source>
        <dbReference type="PROSITE" id="PS50949"/>
    </source>
</evidence>
<keyword evidence="7" id="KW-0032">Aminotransferase</keyword>
<dbReference type="InterPro" id="IPR004839">
    <property type="entry name" value="Aminotransferase_I/II_large"/>
</dbReference>